<dbReference type="AlphaFoldDB" id="F0FB24"/>
<sequence length="40" mass="4391">MKSHYIISSKSSANIKRHVQKASLQPAVNQLVVNPFLKGA</sequence>
<gene>
    <name evidence="1" type="ORF">HMPREF9141_2791</name>
</gene>
<proteinExistence type="predicted"/>
<accession>F0FB24</accession>
<keyword evidence="2" id="KW-1185">Reference proteome</keyword>
<protein>
    <submittedName>
        <fullName evidence="1">Uncharacterized protein</fullName>
    </submittedName>
</protein>
<dbReference type="HOGENOM" id="CLU_3294348_0_0_10"/>
<organism evidence="1 2">
    <name type="scientific">Prevotella multiformis DSM 16608</name>
    <dbReference type="NCBI Taxonomy" id="888743"/>
    <lineage>
        <taxon>Bacteria</taxon>
        <taxon>Pseudomonadati</taxon>
        <taxon>Bacteroidota</taxon>
        <taxon>Bacteroidia</taxon>
        <taxon>Bacteroidales</taxon>
        <taxon>Prevotellaceae</taxon>
        <taxon>Prevotella</taxon>
    </lineage>
</organism>
<comment type="caution">
    <text evidence="1">The sequence shown here is derived from an EMBL/GenBank/DDBJ whole genome shotgun (WGS) entry which is preliminary data.</text>
</comment>
<reference evidence="1 2" key="1">
    <citation type="submission" date="2011-01" db="EMBL/GenBank/DDBJ databases">
        <authorList>
            <person name="Muzny D."/>
            <person name="Qin X."/>
            <person name="Deng J."/>
            <person name="Jiang H."/>
            <person name="Liu Y."/>
            <person name="Qu J."/>
            <person name="Song X.-Z."/>
            <person name="Zhang L."/>
            <person name="Thornton R."/>
            <person name="Coyle M."/>
            <person name="Francisco L."/>
            <person name="Jackson L."/>
            <person name="Javaid M."/>
            <person name="Korchina V."/>
            <person name="Kovar C."/>
            <person name="Mata R."/>
            <person name="Mathew T."/>
            <person name="Ngo R."/>
            <person name="Nguyen L."/>
            <person name="Nguyen N."/>
            <person name="Okwuonu G."/>
            <person name="Ongeri F."/>
            <person name="Pham C."/>
            <person name="Simmons D."/>
            <person name="Wilczek-Boney K."/>
            <person name="Hale W."/>
            <person name="Jakkamsetti A."/>
            <person name="Pham P."/>
            <person name="Ruth R."/>
            <person name="San Lucas F."/>
            <person name="Warren J."/>
            <person name="Zhang J."/>
            <person name="Zhao Z."/>
            <person name="Zhou C."/>
            <person name="Zhu D."/>
            <person name="Lee S."/>
            <person name="Bess C."/>
            <person name="Blankenburg K."/>
            <person name="Forbes L."/>
            <person name="Fu Q."/>
            <person name="Gubbala S."/>
            <person name="Hirani K."/>
            <person name="Jayaseelan J.C."/>
            <person name="Lara F."/>
            <person name="Munidasa M."/>
            <person name="Palculict T."/>
            <person name="Patil S."/>
            <person name="Pu L.-L."/>
            <person name="Saada N."/>
            <person name="Tang L."/>
            <person name="Weissenberger G."/>
            <person name="Zhu Y."/>
            <person name="Hemphill L."/>
            <person name="Shang Y."/>
            <person name="Youmans B."/>
            <person name="Ayvaz T."/>
            <person name="Ross M."/>
            <person name="Santibanez J."/>
            <person name="Aqrawi P."/>
            <person name="Gross S."/>
            <person name="Joshi V."/>
            <person name="Fowler G."/>
            <person name="Nazareth L."/>
            <person name="Reid J."/>
            <person name="Worley K."/>
            <person name="Petrosino J."/>
            <person name="Highlander S."/>
            <person name="Gibbs R."/>
        </authorList>
    </citation>
    <scope>NUCLEOTIDE SEQUENCE [LARGE SCALE GENOMIC DNA]</scope>
    <source>
        <strain evidence="1 2">DSM 16608</strain>
    </source>
</reference>
<dbReference type="EMBL" id="AEWX01000047">
    <property type="protein sequence ID" value="EGC18787.1"/>
    <property type="molecule type" value="Genomic_DNA"/>
</dbReference>
<name>F0FB24_9BACT</name>
<evidence type="ECO:0000313" key="2">
    <source>
        <dbReference type="Proteomes" id="UP000005697"/>
    </source>
</evidence>
<evidence type="ECO:0000313" key="1">
    <source>
        <dbReference type="EMBL" id="EGC18787.1"/>
    </source>
</evidence>
<dbReference type="Proteomes" id="UP000005697">
    <property type="component" value="Unassembled WGS sequence"/>
</dbReference>